<evidence type="ECO:0000256" key="1">
    <source>
        <dbReference type="SAM" id="MobiDB-lite"/>
    </source>
</evidence>
<dbReference type="GO" id="GO:0061343">
    <property type="term" value="P:cell adhesion involved in heart morphogenesis"/>
    <property type="evidence" value="ECO:0007669"/>
    <property type="project" value="TreeGrafter"/>
</dbReference>
<evidence type="ECO:0000256" key="2">
    <source>
        <dbReference type="SAM" id="SignalP"/>
    </source>
</evidence>
<keyword evidence="4" id="KW-1185">Reference proteome</keyword>
<feature type="chain" id="PRO_5025377934" evidence="2">
    <location>
        <begin position="23"/>
        <end position="255"/>
    </location>
</feature>
<proteinExistence type="predicted"/>
<name>A0A663MAE8_ATHCN</name>
<feature type="signal peptide" evidence="2">
    <location>
        <begin position="1"/>
        <end position="22"/>
    </location>
</feature>
<dbReference type="AlphaFoldDB" id="A0A663MAE8"/>
<dbReference type="Ensembl" id="ENSACUT00000009411.1">
    <property type="protein sequence ID" value="ENSACUP00000008824.1"/>
    <property type="gene ID" value="ENSACUG00000005977.1"/>
</dbReference>
<dbReference type="PANTHER" id="PTHR33395">
    <property type="entry name" value="TRANSCRIPTASE, PUTATIVE-RELATED-RELATED"/>
    <property type="match status" value="1"/>
</dbReference>
<evidence type="ECO:0000313" key="4">
    <source>
        <dbReference type="Proteomes" id="UP000472269"/>
    </source>
</evidence>
<protein>
    <submittedName>
        <fullName evidence="3">Uncharacterized protein</fullName>
    </submittedName>
</protein>
<feature type="compositionally biased region" description="Basic and acidic residues" evidence="1">
    <location>
        <begin position="236"/>
        <end position="248"/>
    </location>
</feature>
<dbReference type="Proteomes" id="UP000472269">
    <property type="component" value="Unplaced"/>
</dbReference>
<feature type="region of interest" description="Disordered" evidence="1">
    <location>
        <begin position="236"/>
        <end position="255"/>
    </location>
</feature>
<keyword evidence="2" id="KW-0732">Signal</keyword>
<evidence type="ECO:0000313" key="3">
    <source>
        <dbReference type="Ensembl" id="ENSACUP00000008824.1"/>
    </source>
</evidence>
<dbReference type="PANTHER" id="PTHR33395:SF22">
    <property type="entry name" value="REVERSE TRANSCRIPTASE DOMAIN-CONTAINING PROTEIN"/>
    <property type="match status" value="1"/>
</dbReference>
<reference evidence="3" key="1">
    <citation type="submission" date="2025-08" db="UniProtKB">
        <authorList>
            <consortium name="Ensembl"/>
        </authorList>
    </citation>
    <scope>IDENTIFICATION</scope>
</reference>
<sequence>GQGFVFLLLVNIFTCGITSFQASYDIGLATNQSCCYQLMSCSLYSTSNQQKFIKKLQAEKGFQEEIQSFQETMKGFLEEIKGFWKKPRDFKMAIQAFWEEEKPIWEEEAVFWKKEKAIQVEAEDYNAFWKERMRISGKTNHLRNLKMYKSMGPDEMHPGTLRESVDEVAKPLSIIFEKLWHSSGVSTDWKRGNITPIFKKGKNEDLRNYRRVSLTFVPGKIIEQILLETMGGHVENKEVNGDSQHGDVRAGAPSL</sequence>
<reference evidence="3" key="2">
    <citation type="submission" date="2025-09" db="UniProtKB">
        <authorList>
            <consortium name="Ensembl"/>
        </authorList>
    </citation>
    <scope>IDENTIFICATION</scope>
</reference>
<dbReference type="GO" id="GO:0007508">
    <property type="term" value="P:larval heart development"/>
    <property type="evidence" value="ECO:0007669"/>
    <property type="project" value="TreeGrafter"/>
</dbReference>
<organism evidence="3 4">
    <name type="scientific">Athene cunicularia</name>
    <name type="common">Burrowing owl</name>
    <name type="synonym">Speotyto cunicularia</name>
    <dbReference type="NCBI Taxonomy" id="194338"/>
    <lineage>
        <taxon>Eukaryota</taxon>
        <taxon>Metazoa</taxon>
        <taxon>Chordata</taxon>
        <taxon>Craniata</taxon>
        <taxon>Vertebrata</taxon>
        <taxon>Euteleostomi</taxon>
        <taxon>Archelosauria</taxon>
        <taxon>Archosauria</taxon>
        <taxon>Dinosauria</taxon>
        <taxon>Saurischia</taxon>
        <taxon>Theropoda</taxon>
        <taxon>Coelurosauria</taxon>
        <taxon>Aves</taxon>
        <taxon>Neognathae</taxon>
        <taxon>Neoaves</taxon>
        <taxon>Telluraves</taxon>
        <taxon>Strigiformes</taxon>
        <taxon>Strigidae</taxon>
        <taxon>Athene</taxon>
    </lineage>
</organism>
<accession>A0A663MAE8</accession>
<dbReference type="GO" id="GO:0031012">
    <property type="term" value="C:extracellular matrix"/>
    <property type="evidence" value="ECO:0007669"/>
    <property type="project" value="TreeGrafter"/>
</dbReference>
<dbReference type="OMA" id="TENIRHY"/>